<dbReference type="PRINTS" id="PR00038">
    <property type="entry name" value="HTHLUXR"/>
</dbReference>
<dbReference type="SUPFAM" id="SSF46894">
    <property type="entry name" value="C-terminal effector domain of the bipartite response regulators"/>
    <property type="match status" value="1"/>
</dbReference>
<keyword evidence="3 8" id="KW-0238">DNA-binding</keyword>
<dbReference type="GO" id="GO:0003677">
    <property type="term" value="F:DNA binding"/>
    <property type="evidence" value="ECO:0007669"/>
    <property type="project" value="UniProtKB-KW"/>
</dbReference>
<feature type="domain" description="Response regulatory" evidence="7">
    <location>
        <begin position="5"/>
        <end position="121"/>
    </location>
</feature>
<dbReference type="InterPro" id="IPR001789">
    <property type="entry name" value="Sig_transdc_resp-reg_receiver"/>
</dbReference>
<dbReference type="CDD" id="cd17535">
    <property type="entry name" value="REC_NarL-like"/>
    <property type="match status" value="1"/>
</dbReference>
<dbReference type="InterPro" id="IPR058245">
    <property type="entry name" value="NreC/VraR/RcsB-like_REC"/>
</dbReference>
<organism evidence="8 9">
    <name type="scientific">Rothia aerolata</name>
    <dbReference type="NCBI Taxonomy" id="1812262"/>
    <lineage>
        <taxon>Bacteria</taxon>
        <taxon>Bacillati</taxon>
        <taxon>Actinomycetota</taxon>
        <taxon>Actinomycetes</taxon>
        <taxon>Micrococcales</taxon>
        <taxon>Micrococcaceae</taxon>
        <taxon>Rothia</taxon>
    </lineage>
</organism>
<dbReference type="Gene3D" id="3.40.50.2300">
    <property type="match status" value="1"/>
</dbReference>
<evidence type="ECO:0000259" key="6">
    <source>
        <dbReference type="PROSITE" id="PS50043"/>
    </source>
</evidence>
<reference evidence="8 9" key="1">
    <citation type="journal article" date="2014" name="Int. J. Syst. Evol. Microbiol.">
        <title>Complete genome sequence of Corynebacterium casei LMG S-19264T (=DSM 44701T), isolated from a smear-ripened cheese.</title>
        <authorList>
            <consortium name="US DOE Joint Genome Institute (JGI-PGF)"/>
            <person name="Walter F."/>
            <person name="Albersmeier A."/>
            <person name="Kalinowski J."/>
            <person name="Ruckert C."/>
        </authorList>
    </citation>
    <scope>NUCLEOTIDE SEQUENCE [LARGE SCALE GENOMIC DNA]</scope>
    <source>
        <strain evidence="8 9">CCM 8669</strain>
    </source>
</reference>
<dbReference type="PANTHER" id="PTHR43214">
    <property type="entry name" value="TWO-COMPONENT RESPONSE REGULATOR"/>
    <property type="match status" value="1"/>
</dbReference>
<dbReference type="Pfam" id="PF00072">
    <property type="entry name" value="Response_reg"/>
    <property type="match status" value="1"/>
</dbReference>
<protein>
    <submittedName>
        <fullName evidence="8">DNA-binding response regulator</fullName>
    </submittedName>
</protein>
<keyword evidence="4" id="KW-0804">Transcription</keyword>
<keyword evidence="2" id="KW-0805">Transcription regulation</keyword>
<dbReference type="SMART" id="SM00448">
    <property type="entry name" value="REC"/>
    <property type="match status" value="1"/>
</dbReference>
<keyword evidence="1 5" id="KW-0597">Phosphoprotein</keyword>
<evidence type="ECO:0000256" key="5">
    <source>
        <dbReference type="PROSITE-ProRule" id="PRU00169"/>
    </source>
</evidence>
<dbReference type="InterPro" id="IPR011006">
    <property type="entry name" value="CheY-like_superfamily"/>
</dbReference>
<feature type="modified residue" description="4-aspartylphosphate" evidence="5">
    <location>
        <position position="56"/>
    </location>
</feature>
<dbReference type="InterPro" id="IPR000792">
    <property type="entry name" value="Tscrpt_reg_LuxR_C"/>
</dbReference>
<dbReference type="Pfam" id="PF00196">
    <property type="entry name" value="GerE"/>
    <property type="match status" value="1"/>
</dbReference>
<evidence type="ECO:0000313" key="9">
    <source>
        <dbReference type="Proteomes" id="UP000600171"/>
    </source>
</evidence>
<comment type="caution">
    <text evidence="8">The sequence shown here is derived from an EMBL/GenBank/DDBJ whole genome shotgun (WGS) entry which is preliminary data.</text>
</comment>
<dbReference type="SUPFAM" id="SSF52172">
    <property type="entry name" value="CheY-like"/>
    <property type="match status" value="1"/>
</dbReference>
<dbReference type="RefSeq" id="WP_188358748.1">
    <property type="nucleotide sequence ID" value="NZ_BMDC01000001.1"/>
</dbReference>
<evidence type="ECO:0000259" key="7">
    <source>
        <dbReference type="PROSITE" id="PS50110"/>
    </source>
</evidence>
<dbReference type="PANTHER" id="PTHR43214:SF24">
    <property type="entry name" value="TRANSCRIPTIONAL REGULATORY PROTEIN NARL-RELATED"/>
    <property type="match status" value="1"/>
</dbReference>
<evidence type="ECO:0000256" key="4">
    <source>
        <dbReference type="ARBA" id="ARBA00023163"/>
    </source>
</evidence>
<accession>A0A917ING1</accession>
<dbReference type="CDD" id="cd06170">
    <property type="entry name" value="LuxR_C_like"/>
    <property type="match status" value="1"/>
</dbReference>
<evidence type="ECO:0000256" key="3">
    <source>
        <dbReference type="ARBA" id="ARBA00023125"/>
    </source>
</evidence>
<sequence length="227" mass="24814">MSAIQVLLADDQDLIRSGLSMILSVEEDIEVVGQASNGQQALELVEEHRPDIVLMDVQMPVMDGIEATAQLTQRFADTRVIMLTTFDREDYLFDALRAGAAGFLLKTAAADELVDAIHEVQAGHALLAPKMTLPLIRRLVEHEGDAPQQKAELSLTPEQVLILNSLTAREKETLHLLAQGLTNAEIAEELFVGAQTVKTHVSSILAKTHSRDRVNAAIFAHRVGLAR</sequence>
<gene>
    <name evidence="8" type="ORF">GCM10007359_05040</name>
</gene>
<dbReference type="InterPro" id="IPR039420">
    <property type="entry name" value="WalR-like"/>
</dbReference>
<dbReference type="EMBL" id="BMDC01000001">
    <property type="protein sequence ID" value="GGH58629.1"/>
    <property type="molecule type" value="Genomic_DNA"/>
</dbReference>
<dbReference type="PROSITE" id="PS50110">
    <property type="entry name" value="RESPONSE_REGULATORY"/>
    <property type="match status" value="1"/>
</dbReference>
<dbReference type="PROSITE" id="PS50043">
    <property type="entry name" value="HTH_LUXR_2"/>
    <property type="match status" value="1"/>
</dbReference>
<name>A0A917ING1_9MICC</name>
<proteinExistence type="predicted"/>
<evidence type="ECO:0000313" key="8">
    <source>
        <dbReference type="EMBL" id="GGH58629.1"/>
    </source>
</evidence>
<keyword evidence="9" id="KW-1185">Reference proteome</keyword>
<feature type="domain" description="HTH luxR-type" evidence="6">
    <location>
        <begin position="163"/>
        <end position="224"/>
    </location>
</feature>
<dbReference type="AlphaFoldDB" id="A0A917ING1"/>
<evidence type="ECO:0000256" key="1">
    <source>
        <dbReference type="ARBA" id="ARBA00022553"/>
    </source>
</evidence>
<dbReference type="Proteomes" id="UP000600171">
    <property type="component" value="Unassembled WGS sequence"/>
</dbReference>
<evidence type="ECO:0000256" key="2">
    <source>
        <dbReference type="ARBA" id="ARBA00023015"/>
    </source>
</evidence>
<dbReference type="InterPro" id="IPR016032">
    <property type="entry name" value="Sig_transdc_resp-reg_C-effctor"/>
</dbReference>
<dbReference type="PROSITE" id="PS00622">
    <property type="entry name" value="HTH_LUXR_1"/>
    <property type="match status" value="1"/>
</dbReference>
<dbReference type="GO" id="GO:0006355">
    <property type="term" value="P:regulation of DNA-templated transcription"/>
    <property type="evidence" value="ECO:0007669"/>
    <property type="project" value="InterPro"/>
</dbReference>
<dbReference type="GO" id="GO:0000160">
    <property type="term" value="P:phosphorelay signal transduction system"/>
    <property type="evidence" value="ECO:0007669"/>
    <property type="project" value="InterPro"/>
</dbReference>
<dbReference type="SMART" id="SM00421">
    <property type="entry name" value="HTH_LUXR"/>
    <property type="match status" value="1"/>
</dbReference>